<protein>
    <submittedName>
        <fullName evidence="3">Uncharacterized protein</fullName>
    </submittedName>
</protein>
<proteinExistence type="predicted"/>
<evidence type="ECO:0000256" key="2">
    <source>
        <dbReference type="SAM" id="SignalP"/>
    </source>
</evidence>
<feature type="compositionally biased region" description="Polar residues" evidence="1">
    <location>
        <begin position="165"/>
        <end position="176"/>
    </location>
</feature>
<feature type="compositionally biased region" description="Low complexity" evidence="1">
    <location>
        <begin position="128"/>
        <end position="141"/>
    </location>
</feature>
<comment type="caution">
    <text evidence="3">The sequence shown here is derived from an EMBL/GenBank/DDBJ whole genome shotgun (WGS) entry which is preliminary data.</text>
</comment>
<accession>A0A0W8C5H7</accession>
<organism evidence="3 4">
    <name type="scientific">Phytophthora nicotianae</name>
    <name type="common">Potato buckeye rot agent</name>
    <name type="synonym">Phytophthora parasitica</name>
    <dbReference type="NCBI Taxonomy" id="4792"/>
    <lineage>
        <taxon>Eukaryota</taxon>
        <taxon>Sar</taxon>
        <taxon>Stramenopiles</taxon>
        <taxon>Oomycota</taxon>
        <taxon>Peronosporomycetes</taxon>
        <taxon>Peronosporales</taxon>
        <taxon>Peronosporaceae</taxon>
        <taxon>Phytophthora</taxon>
    </lineage>
</organism>
<dbReference type="AlphaFoldDB" id="A0A0W8C5H7"/>
<feature type="compositionally biased region" description="Basic residues" evidence="1">
    <location>
        <begin position="152"/>
        <end position="161"/>
    </location>
</feature>
<reference evidence="3 4" key="1">
    <citation type="submission" date="2015-11" db="EMBL/GenBank/DDBJ databases">
        <title>Genomes and virulence difference between two physiological races of Phytophthora nicotianae.</title>
        <authorList>
            <person name="Liu H."/>
            <person name="Ma X."/>
            <person name="Yu H."/>
            <person name="Fang D."/>
            <person name="Li Y."/>
            <person name="Wang X."/>
            <person name="Wang W."/>
            <person name="Dong Y."/>
            <person name="Xiao B."/>
        </authorList>
    </citation>
    <scope>NUCLEOTIDE SEQUENCE [LARGE SCALE GENOMIC DNA]</scope>
    <source>
        <strain evidence="4">race 1</strain>
    </source>
</reference>
<feature type="region of interest" description="Disordered" evidence="1">
    <location>
        <begin position="151"/>
        <end position="183"/>
    </location>
</feature>
<evidence type="ECO:0000256" key="1">
    <source>
        <dbReference type="SAM" id="MobiDB-lite"/>
    </source>
</evidence>
<feature type="chain" id="PRO_5006940198" evidence="2">
    <location>
        <begin position="27"/>
        <end position="183"/>
    </location>
</feature>
<dbReference type="EMBL" id="LNFP01004061">
    <property type="protein sequence ID" value="KUF79329.1"/>
    <property type="molecule type" value="Genomic_DNA"/>
</dbReference>
<feature type="region of interest" description="Disordered" evidence="1">
    <location>
        <begin position="124"/>
        <end position="143"/>
    </location>
</feature>
<keyword evidence="2" id="KW-0732">Signal</keyword>
<gene>
    <name evidence="3" type="ORF">AM588_10000121</name>
</gene>
<evidence type="ECO:0000313" key="3">
    <source>
        <dbReference type="EMBL" id="KUF79329.1"/>
    </source>
</evidence>
<evidence type="ECO:0000313" key="4">
    <source>
        <dbReference type="Proteomes" id="UP000054636"/>
    </source>
</evidence>
<feature type="signal peptide" evidence="2">
    <location>
        <begin position="1"/>
        <end position="26"/>
    </location>
</feature>
<dbReference type="Proteomes" id="UP000054636">
    <property type="component" value="Unassembled WGS sequence"/>
</dbReference>
<name>A0A0W8C5H7_PHYNI</name>
<sequence length="183" mass="19702">MVFSPSTYLVSAAVACVALQMQQVSAGSLYYGATTVTETQNEISEKSPLYGGEVDDQDCAVQVTIDPTLPNITTILPEPVEYPDLLANLTTAPADPVFTKVGEADLSEECPTKEADLDAYLDSKAPWTTTGTPTKTGIDTPRTAPLAGMIRQSRRRLRRNAVSRPTATPTSPSLRLSSAPRWR</sequence>